<dbReference type="InterPro" id="IPR039725">
    <property type="entry name" value="CC2D1A/B"/>
</dbReference>
<dbReference type="GO" id="GO:0001227">
    <property type="term" value="F:DNA-binding transcription repressor activity, RNA polymerase II-specific"/>
    <property type="evidence" value="ECO:0007669"/>
    <property type="project" value="InterPro"/>
</dbReference>
<organism evidence="2 3">
    <name type="scientific">Paraglomus brasilianum</name>
    <dbReference type="NCBI Taxonomy" id="144538"/>
    <lineage>
        <taxon>Eukaryota</taxon>
        <taxon>Fungi</taxon>
        <taxon>Fungi incertae sedis</taxon>
        <taxon>Mucoromycota</taxon>
        <taxon>Glomeromycotina</taxon>
        <taxon>Glomeromycetes</taxon>
        <taxon>Paraglomerales</taxon>
        <taxon>Paraglomeraceae</taxon>
        <taxon>Paraglomus</taxon>
    </lineage>
</organism>
<evidence type="ECO:0000313" key="3">
    <source>
        <dbReference type="Proteomes" id="UP000789739"/>
    </source>
</evidence>
<feature type="non-terminal residue" evidence="2">
    <location>
        <position position="1"/>
    </location>
</feature>
<dbReference type="OrthoDB" id="19996at2759"/>
<dbReference type="EMBL" id="CAJVPI010001945">
    <property type="protein sequence ID" value="CAG8631475.1"/>
    <property type="molecule type" value="Genomic_DNA"/>
</dbReference>
<reference evidence="2" key="1">
    <citation type="submission" date="2021-06" db="EMBL/GenBank/DDBJ databases">
        <authorList>
            <person name="Kallberg Y."/>
            <person name="Tangrot J."/>
            <person name="Rosling A."/>
        </authorList>
    </citation>
    <scope>NUCLEOTIDE SEQUENCE</scope>
    <source>
        <strain evidence="2">BR232B</strain>
    </source>
</reference>
<gene>
    <name evidence="2" type="ORF">PBRASI_LOCUS9274</name>
</gene>
<feature type="compositionally biased region" description="Polar residues" evidence="1">
    <location>
        <begin position="210"/>
        <end position="227"/>
    </location>
</feature>
<evidence type="ECO:0000313" key="2">
    <source>
        <dbReference type="EMBL" id="CAG8631475.1"/>
    </source>
</evidence>
<comment type="caution">
    <text evidence="2">The sequence shown here is derived from an EMBL/GenBank/DDBJ whole genome shotgun (WGS) entry which is preliminary data.</text>
</comment>
<evidence type="ECO:0000256" key="1">
    <source>
        <dbReference type="SAM" id="MobiDB-lite"/>
    </source>
</evidence>
<sequence length="362" mass="39601">HAWNLGHKDVPGRDVVAYVNWDIGWPSENSSGSSKGKGETPSAKKGMEPGPSLGKAVLKLDGLLKKAEIHEVLELYENRKPTGGKLEVRIRLQTPLDEAEVVTRTEKWLIIDEFNRNNPVFSALQTLSAQNAKAAGISVIPSTPTSTPSQTPTSSTSTRADSISTSSQQRVPQPPSTTAKTTTRSNIANPARPEREAVQNNVAQKDAHTQNKILPQQLDQGKNNGSSLEKSNELEQAEEELNNVDNLISNLVLEKEMGLVDSQIDTFKKQHKPVPEDLIDRKQALEIKMSLLVIQVESGQLTMDQYIAQVKASILKHKKLALTFKGAGKLDGAKQALARSKIMEKEVKEVEDAMANGPLVEE</sequence>
<dbReference type="AlphaFoldDB" id="A0A9N9GUW3"/>
<dbReference type="Proteomes" id="UP000789739">
    <property type="component" value="Unassembled WGS sequence"/>
</dbReference>
<feature type="compositionally biased region" description="Low complexity" evidence="1">
    <location>
        <begin position="141"/>
        <end position="158"/>
    </location>
</feature>
<accession>A0A9N9GUW3</accession>
<dbReference type="PANTHER" id="PTHR13076">
    <property type="entry name" value="COILED-COIL AND C2 DOMAIN-CONTAINING PROTEIN 1-LIKE"/>
    <property type="match status" value="1"/>
</dbReference>
<keyword evidence="3" id="KW-1185">Reference proteome</keyword>
<dbReference type="PANTHER" id="PTHR13076:SF9">
    <property type="entry name" value="COILED-COIL AND C2 DOMAIN-CONTAINING PROTEIN 1-LIKE"/>
    <property type="match status" value="1"/>
</dbReference>
<name>A0A9N9GUW3_9GLOM</name>
<feature type="region of interest" description="Disordered" evidence="1">
    <location>
        <begin position="26"/>
        <end position="52"/>
    </location>
</feature>
<feature type="region of interest" description="Disordered" evidence="1">
    <location>
        <begin position="138"/>
        <end position="236"/>
    </location>
</feature>
<proteinExistence type="predicted"/>
<protein>
    <submittedName>
        <fullName evidence="2">6053_t:CDS:1</fullName>
    </submittedName>
</protein>
<feature type="compositionally biased region" description="Polar residues" evidence="1">
    <location>
        <begin position="159"/>
        <end position="188"/>
    </location>
</feature>